<dbReference type="InterPro" id="IPR005162">
    <property type="entry name" value="Retrotrans_gag_dom"/>
</dbReference>
<dbReference type="Proteomes" id="UP001075354">
    <property type="component" value="Unassembled WGS sequence"/>
</dbReference>
<name>A0AAV7WZS4_9NEOP</name>
<accession>A0AAV7WZS4</accession>
<feature type="domain" description="Retrotransposon gag" evidence="2">
    <location>
        <begin position="241"/>
        <end position="348"/>
    </location>
</feature>
<dbReference type="PANTHER" id="PTHR33223">
    <property type="entry name" value="CCHC-TYPE DOMAIN-CONTAINING PROTEIN"/>
    <property type="match status" value="1"/>
</dbReference>
<gene>
    <name evidence="3" type="ORF">ONE63_011267</name>
</gene>
<comment type="caution">
    <text evidence="3">The sequence shown here is derived from an EMBL/GenBank/DDBJ whole genome shotgun (WGS) entry which is preliminary data.</text>
</comment>
<protein>
    <recommendedName>
        <fullName evidence="2">Retrotransposon gag domain-containing protein</fullName>
    </recommendedName>
</protein>
<feature type="coiled-coil region" evidence="1">
    <location>
        <begin position="144"/>
        <end position="196"/>
    </location>
</feature>
<evidence type="ECO:0000313" key="4">
    <source>
        <dbReference type="Proteomes" id="UP001075354"/>
    </source>
</evidence>
<dbReference type="AlphaFoldDB" id="A0AAV7WZS4"/>
<keyword evidence="1" id="KW-0175">Coiled coil</keyword>
<organism evidence="3 4">
    <name type="scientific">Megalurothrips usitatus</name>
    <name type="common">bean blossom thrips</name>
    <dbReference type="NCBI Taxonomy" id="439358"/>
    <lineage>
        <taxon>Eukaryota</taxon>
        <taxon>Metazoa</taxon>
        <taxon>Ecdysozoa</taxon>
        <taxon>Arthropoda</taxon>
        <taxon>Hexapoda</taxon>
        <taxon>Insecta</taxon>
        <taxon>Pterygota</taxon>
        <taxon>Neoptera</taxon>
        <taxon>Paraneoptera</taxon>
        <taxon>Thysanoptera</taxon>
        <taxon>Terebrantia</taxon>
        <taxon>Thripoidea</taxon>
        <taxon>Thripidae</taxon>
        <taxon>Megalurothrips</taxon>
    </lineage>
</organism>
<sequence length="406" mass="45141">MAESYTPSTGDVQAYLAEHVASDRSPYPRFGLLLSEQYRKGEAWSSAHAAQIVGQIDSVFESLGPWVTKNWRTEPALGKIKEVGGLFNERYRGAITAGECTLYFAETAAEGLGQVPRHWLNIKAVLRSLYKSVVDTDEFSGLIIQHLQVLNEKKRQEAARLRNESDRVKAEEEATKLRLRAEIAALKRKEEEMASAAWLNSVELFGGENPTEYPVTHFLAAIDGTADLAGLTEVQKCMAARLRLKGAARRYVFSSELATTQSWATLKAALLARFDQPTNLHMTAQKFRACAQTPGETVAGFYARLAEAAQKWDQMREEIPEGEGREGKVAQRAAQLAEDMKSQFLHGLLSPIKRYVQLRDPATLEDSFRIACAEEVNLMADQMQTASISAILTNSQTNDSCFRCRA</sequence>
<dbReference type="Pfam" id="PF03732">
    <property type="entry name" value="Retrotrans_gag"/>
    <property type="match status" value="1"/>
</dbReference>
<evidence type="ECO:0000313" key="3">
    <source>
        <dbReference type="EMBL" id="KAJ1519129.1"/>
    </source>
</evidence>
<dbReference type="PANTHER" id="PTHR33223:SF6">
    <property type="entry name" value="CCHC-TYPE DOMAIN-CONTAINING PROTEIN"/>
    <property type="match status" value="1"/>
</dbReference>
<keyword evidence="4" id="KW-1185">Reference proteome</keyword>
<dbReference type="EMBL" id="JAPTSV010000778">
    <property type="protein sequence ID" value="KAJ1519129.1"/>
    <property type="molecule type" value="Genomic_DNA"/>
</dbReference>
<evidence type="ECO:0000256" key="1">
    <source>
        <dbReference type="SAM" id="Coils"/>
    </source>
</evidence>
<proteinExistence type="predicted"/>
<reference evidence="3" key="1">
    <citation type="submission" date="2022-12" db="EMBL/GenBank/DDBJ databases">
        <title>Chromosome-level genome assembly of the bean flower thrips Megalurothrips usitatus.</title>
        <authorList>
            <person name="Ma L."/>
            <person name="Liu Q."/>
            <person name="Li H."/>
            <person name="Cai W."/>
        </authorList>
    </citation>
    <scope>NUCLEOTIDE SEQUENCE</scope>
    <source>
        <strain evidence="3">Cailab_2022a</strain>
    </source>
</reference>
<evidence type="ECO:0000259" key="2">
    <source>
        <dbReference type="Pfam" id="PF03732"/>
    </source>
</evidence>